<keyword evidence="8" id="KW-0675">Receptor</keyword>
<dbReference type="InterPro" id="IPR036942">
    <property type="entry name" value="Beta-barrel_TonB_sf"/>
</dbReference>
<keyword evidence="6 11" id="KW-0798">TonB box</keyword>
<dbReference type="AlphaFoldDB" id="A0A1F4UCH5"/>
<keyword evidence="4 10" id="KW-0812">Transmembrane</keyword>
<evidence type="ECO:0000256" key="10">
    <source>
        <dbReference type="PROSITE-ProRule" id="PRU01360"/>
    </source>
</evidence>
<dbReference type="CDD" id="cd01347">
    <property type="entry name" value="ligand_gated_channel"/>
    <property type="match status" value="1"/>
</dbReference>
<keyword evidence="5" id="KW-0732">Signal</keyword>
<keyword evidence="3 10" id="KW-1134">Transmembrane beta strand</keyword>
<gene>
    <name evidence="14" type="ORF">A2Y85_01775</name>
</gene>
<accession>A0A1F4UCH5</accession>
<dbReference type="GO" id="GO:0009279">
    <property type="term" value="C:cell outer membrane"/>
    <property type="evidence" value="ECO:0007669"/>
    <property type="project" value="UniProtKB-SubCell"/>
</dbReference>
<dbReference type="InterPro" id="IPR012910">
    <property type="entry name" value="Plug_dom"/>
</dbReference>
<name>A0A1F4UCH5_UNCW3</name>
<evidence type="ECO:0000256" key="3">
    <source>
        <dbReference type="ARBA" id="ARBA00022452"/>
    </source>
</evidence>
<organism evidence="14 15">
    <name type="scientific">candidate division WOR-3 bacterium RBG_13_43_14</name>
    <dbReference type="NCBI Taxonomy" id="1802590"/>
    <lineage>
        <taxon>Bacteria</taxon>
        <taxon>Bacteria division WOR-3</taxon>
    </lineage>
</organism>
<evidence type="ECO:0000313" key="15">
    <source>
        <dbReference type="Proteomes" id="UP000177025"/>
    </source>
</evidence>
<dbReference type="Gene3D" id="2.170.130.10">
    <property type="entry name" value="TonB-dependent receptor, plug domain"/>
    <property type="match status" value="1"/>
</dbReference>
<dbReference type="EMBL" id="MEUM01000056">
    <property type="protein sequence ID" value="OGC42654.1"/>
    <property type="molecule type" value="Genomic_DNA"/>
</dbReference>
<evidence type="ECO:0000313" key="14">
    <source>
        <dbReference type="EMBL" id="OGC42654.1"/>
    </source>
</evidence>
<dbReference type="Pfam" id="PF07715">
    <property type="entry name" value="Plug"/>
    <property type="match status" value="1"/>
</dbReference>
<evidence type="ECO:0000259" key="12">
    <source>
        <dbReference type="Pfam" id="PF00593"/>
    </source>
</evidence>
<protein>
    <recommendedName>
        <fullName evidence="16">TonB-dependent receptor</fullName>
    </recommendedName>
</protein>
<dbReference type="SUPFAM" id="SSF56935">
    <property type="entry name" value="Porins"/>
    <property type="match status" value="1"/>
</dbReference>
<evidence type="ECO:0000259" key="13">
    <source>
        <dbReference type="Pfam" id="PF07715"/>
    </source>
</evidence>
<comment type="caution">
    <text evidence="14">The sequence shown here is derived from an EMBL/GenBank/DDBJ whole genome shotgun (WGS) entry which is preliminary data.</text>
</comment>
<comment type="similarity">
    <text evidence="10 11">Belongs to the TonB-dependent receptor family.</text>
</comment>
<evidence type="ECO:0000256" key="4">
    <source>
        <dbReference type="ARBA" id="ARBA00022692"/>
    </source>
</evidence>
<evidence type="ECO:0000256" key="1">
    <source>
        <dbReference type="ARBA" id="ARBA00004571"/>
    </source>
</evidence>
<dbReference type="GO" id="GO:0044718">
    <property type="term" value="P:siderophore transmembrane transport"/>
    <property type="evidence" value="ECO:0007669"/>
    <property type="project" value="TreeGrafter"/>
</dbReference>
<evidence type="ECO:0000256" key="11">
    <source>
        <dbReference type="RuleBase" id="RU003357"/>
    </source>
</evidence>
<keyword evidence="7 10" id="KW-0472">Membrane</keyword>
<dbReference type="PANTHER" id="PTHR30069:SF29">
    <property type="entry name" value="HEMOGLOBIN AND HEMOGLOBIN-HAPTOGLOBIN-BINDING PROTEIN 1-RELATED"/>
    <property type="match status" value="1"/>
</dbReference>
<dbReference type="InterPro" id="IPR039426">
    <property type="entry name" value="TonB-dep_rcpt-like"/>
</dbReference>
<dbReference type="PROSITE" id="PS52016">
    <property type="entry name" value="TONB_DEPENDENT_REC_3"/>
    <property type="match status" value="1"/>
</dbReference>
<evidence type="ECO:0000256" key="7">
    <source>
        <dbReference type="ARBA" id="ARBA00023136"/>
    </source>
</evidence>
<dbReference type="Proteomes" id="UP000177025">
    <property type="component" value="Unassembled WGS sequence"/>
</dbReference>
<dbReference type="InterPro" id="IPR000531">
    <property type="entry name" value="Beta-barrel_TonB"/>
</dbReference>
<evidence type="ECO:0000256" key="8">
    <source>
        <dbReference type="ARBA" id="ARBA00023170"/>
    </source>
</evidence>
<keyword evidence="2 10" id="KW-0813">Transport</keyword>
<comment type="subcellular location">
    <subcellularLocation>
        <location evidence="1 10">Cell outer membrane</location>
        <topology evidence="1 10">Multi-pass membrane protein</topology>
    </subcellularLocation>
</comment>
<proteinExistence type="inferred from homology"/>
<evidence type="ECO:0000256" key="6">
    <source>
        <dbReference type="ARBA" id="ARBA00023077"/>
    </source>
</evidence>
<dbReference type="Gene3D" id="2.40.170.20">
    <property type="entry name" value="TonB-dependent receptor, beta-barrel domain"/>
    <property type="match status" value="1"/>
</dbReference>
<dbReference type="GO" id="GO:0015344">
    <property type="term" value="F:siderophore uptake transmembrane transporter activity"/>
    <property type="evidence" value="ECO:0007669"/>
    <property type="project" value="TreeGrafter"/>
</dbReference>
<dbReference type="Pfam" id="PF00593">
    <property type="entry name" value="TonB_dep_Rec_b-barrel"/>
    <property type="match status" value="1"/>
</dbReference>
<evidence type="ECO:0008006" key="16">
    <source>
        <dbReference type="Google" id="ProtNLM"/>
    </source>
</evidence>
<feature type="domain" description="TonB-dependent receptor-like beta-barrel" evidence="12">
    <location>
        <begin position="248"/>
        <end position="614"/>
    </location>
</feature>
<feature type="domain" description="TonB-dependent receptor plug" evidence="13">
    <location>
        <begin position="31"/>
        <end position="135"/>
    </location>
</feature>
<evidence type="ECO:0000256" key="5">
    <source>
        <dbReference type="ARBA" id="ARBA00022729"/>
    </source>
</evidence>
<dbReference type="PANTHER" id="PTHR30069">
    <property type="entry name" value="TONB-DEPENDENT OUTER MEMBRANE RECEPTOR"/>
    <property type="match status" value="1"/>
</dbReference>
<dbReference type="InterPro" id="IPR037066">
    <property type="entry name" value="Plug_dom_sf"/>
</dbReference>
<keyword evidence="9 10" id="KW-0998">Cell outer membrane</keyword>
<evidence type="ECO:0000256" key="9">
    <source>
        <dbReference type="ARBA" id="ARBA00023237"/>
    </source>
</evidence>
<sequence>MMLLLCLLSLTDAVYDIDEIVVTATRYPAAVKELPVATIVIDKKDIEAANAKDLNEVLQKEAGIDIKDYGGALSSVTIRGIQANGILVLINGRPFNSITTGMANISAININTVERIEIVKGAASNVYGANALGGVINIITRRDLTRPEMFMQAQISSIGNDASIEDQDFFARIGYPLGRFIIETNGGYRASNGFRINTDFKDYNFSTGLIYELTDVSIAARVNYGKKDYGTPGPMLADSTSYSPLDRESDVNILNDLDCDWMINQYLQWSNKIYLDRRQTDFNSFYVGYNNDTIVQNYYYLTNTLGISSILDYQFGNSEWAIGIDGRYDSLDADENAMFSDTSWQVSSFSVGAWFEINKRISERSLILTGLRLDYYPDFGIFLSPQVGLTGSISEWLIIKMSTGRAFRAPTFNDLYYPLSGNPELKPEHGWAYELRIESTPTVNSFIALSGFHRLIIDRIAWMPADNMFWEPQNLNNLNVKGIEIETLLRSRNYGFELGATYLDSEQQNDEIVYDFYDWPADTSHIEIENISRGAAFVPLYNLTLKTWIKLPYAMQLGASFVQVGERVNYYPDYSDYPNVFMQTKTLNAYQIIDLSIERNFFGKISFVLGAKNLLNTAYATQFGYSIDDLDYPMPGRSIFARVKVKI</sequence>
<evidence type="ECO:0000256" key="2">
    <source>
        <dbReference type="ARBA" id="ARBA00022448"/>
    </source>
</evidence>
<reference evidence="14 15" key="1">
    <citation type="journal article" date="2016" name="Nat. Commun.">
        <title>Thousands of microbial genomes shed light on interconnected biogeochemical processes in an aquifer system.</title>
        <authorList>
            <person name="Anantharaman K."/>
            <person name="Brown C.T."/>
            <person name="Hug L.A."/>
            <person name="Sharon I."/>
            <person name="Castelle C.J."/>
            <person name="Probst A.J."/>
            <person name="Thomas B.C."/>
            <person name="Singh A."/>
            <person name="Wilkins M.J."/>
            <person name="Karaoz U."/>
            <person name="Brodie E.L."/>
            <person name="Williams K.H."/>
            <person name="Hubbard S.S."/>
            <person name="Banfield J.F."/>
        </authorList>
    </citation>
    <scope>NUCLEOTIDE SEQUENCE [LARGE SCALE GENOMIC DNA]</scope>
</reference>